<organism evidence="3 4">
    <name type="scientific">Micromonospora chalcea</name>
    <dbReference type="NCBI Taxonomy" id="1874"/>
    <lineage>
        <taxon>Bacteria</taxon>
        <taxon>Bacillati</taxon>
        <taxon>Actinomycetota</taxon>
        <taxon>Actinomycetes</taxon>
        <taxon>Micromonosporales</taxon>
        <taxon>Micromonosporaceae</taxon>
        <taxon>Micromonospora</taxon>
    </lineage>
</organism>
<feature type="domain" description="Activator of Hsp90 ATPase homologue 1/2-like C-terminal" evidence="2">
    <location>
        <begin position="15"/>
        <end position="139"/>
    </location>
</feature>
<evidence type="ECO:0000313" key="3">
    <source>
        <dbReference type="EMBL" id="RQW88511.1"/>
    </source>
</evidence>
<comment type="caution">
    <text evidence="3">The sequence shown here is derived from an EMBL/GenBank/DDBJ whole genome shotgun (WGS) entry which is preliminary data.</text>
</comment>
<accession>A0ABX9XXV4</accession>
<dbReference type="InterPro" id="IPR023393">
    <property type="entry name" value="START-like_dom_sf"/>
</dbReference>
<dbReference type="InterPro" id="IPR013538">
    <property type="entry name" value="ASHA1/2-like_C"/>
</dbReference>
<evidence type="ECO:0000313" key="4">
    <source>
        <dbReference type="Proteomes" id="UP000274694"/>
    </source>
</evidence>
<sequence>MSEPTRIAVDQFLPHPPAKVWRALTDSDLIGRWLMPNDFRPVRGHRFTFRTDARPGQRFDGTVHCEVLELDEPRRMRWAWRGGTLDTVVTWTLVPEGRGTRLFLEHAGFDPDDPLQRRTFTLLDGGWRTHVWARLAAALAALP</sequence>
<name>A0ABX9XXV4_MICCH</name>
<dbReference type="EMBL" id="QGTA01000248">
    <property type="protein sequence ID" value="RQW88511.1"/>
    <property type="molecule type" value="Genomic_DNA"/>
</dbReference>
<dbReference type="Proteomes" id="UP000274694">
    <property type="component" value="Unassembled WGS sequence"/>
</dbReference>
<dbReference type="SUPFAM" id="SSF55961">
    <property type="entry name" value="Bet v1-like"/>
    <property type="match status" value="1"/>
</dbReference>
<dbReference type="Pfam" id="PF08327">
    <property type="entry name" value="AHSA1"/>
    <property type="match status" value="1"/>
</dbReference>
<dbReference type="RefSeq" id="WP_043329759.1">
    <property type="nucleotide sequence ID" value="NZ_CBDRBH010000025.1"/>
</dbReference>
<proteinExistence type="inferred from homology"/>
<keyword evidence="4" id="KW-1185">Reference proteome</keyword>
<comment type="similarity">
    <text evidence="1">Belongs to the AHA1 family.</text>
</comment>
<reference evidence="3 4" key="1">
    <citation type="submission" date="2018-05" db="EMBL/GenBank/DDBJ databases">
        <title>Micromonospora from Atacama Desert.</title>
        <authorList>
            <person name="Carro L."/>
            <person name="Goodfellow M."/>
            <person name="Klenk H.-P."/>
        </authorList>
    </citation>
    <scope>NUCLEOTIDE SEQUENCE [LARGE SCALE GENOMIC DNA]</scope>
    <source>
        <strain evidence="3 4">LB41</strain>
    </source>
</reference>
<dbReference type="CDD" id="cd07814">
    <property type="entry name" value="SRPBCC_CalC_Aha1-like"/>
    <property type="match status" value="1"/>
</dbReference>
<evidence type="ECO:0000259" key="2">
    <source>
        <dbReference type="Pfam" id="PF08327"/>
    </source>
</evidence>
<dbReference type="Gene3D" id="3.30.530.20">
    <property type="match status" value="1"/>
</dbReference>
<evidence type="ECO:0000256" key="1">
    <source>
        <dbReference type="ARBA" id="ARBA00006817"/>
    </source>
</evidence>
<protein>
    <submittedName>
        <fullName evidence="3">SRPBCC domain-containing protein</fullName>
    </submittedName>
</protein>
<gene>
    <name evidence="3" type="ORF">DLJ60_24465</name>
</gene>